<evidence type="ECO:0000313" key="3">
    <source>
        <dbReference type="EMBL" id="HFM99977.1"/>
    </source>
</evidence>
<dbReference type="InterPro" id="IPR036653">
    <property type="entry name" value="CinA-like_C"/>
</dbReference>
<dbReference type="Gene3D" id="3.90.950.20">
    <property type="entry name" value="CinA-like"/>
    <property type="match status" value="1"/>
</dbReference>
<evidence type="ECO:0000256" key="1">
    <source>
        <dbReference type="HAMAP-Rule" id="MF_00226"/>
    </source>
</evidence>
<dbReference type="SUPFAM" id="SSF53218">
    <property type="entry name" value="Molybdenum cofactor biosynthesis proteins"/>
    <property type="match status" value="1"/>
</dbReference>
<protein>
    <recommendedName>
        <fullName evidence="1">CinA-like protein</fullName>
    </recommendedName>
</protein>
<dbReference type="PANTHER" id="PTHR13939:SF0">
    <property type="entry name" value="NMN AMIDOHYDROLASE-LIKE PROTEIN YFAY"/>
    <property type="match status" value="1"/>
</dbReference>
<reference evidence="3" key="1">
    <citation type="journal article" date="2020" name="mSystems">
        <title>Genome- and Community-Level Interaction Insights into Carbon Utilization and Element Cycling Functions of Hydrothermarchaeota in Hydrothermal Sediment.</title>
        <authorList>
            <person name="Zhou Z."/>
            <person name="Liu Y."/>
            <person name="Xu W."/>
            <person name="Pan J."/>
            <person name="Luo Z.H."/>
            <person name="Li M."/>
        </authorList>
    </citation>
    <scope>NUCLEOTIDE SEQUENCE [LARGE SCALE GENOMIC DNA]</scope>
    <source>
        <strain evidence="3">SpSt-418</strain>
    </source>
</reference>
<dbReference type="InterPro" id="IPR008135">
    <property type="entry name" value="Competence-induced_CinA"/>
</dbReference>
<dbReference type="InterPro" id="IPR050101">
    <property type="entry name" value="CinA"/>
</dbReference>
<dbReference type="Gene3D" id="3.30.70.2860">
    <property type="match status" value="1"/>
</dbReference>
<dbReference type="CDD" id="cd00885">
    <property type="entry name" value="cinA"/>
    <property type="match status" value="1"/>
</dbReference>
<dbReference type="InterPro" id="IPR041424">
    <property type="entry name" value="CinA_KH"/>
</dbReference>
<dbReference type="PIRSF" id="PIRSF006728">
    <property type="entry name" value="CinA"/>
    <property type="match status" value="1"/>
</dbReference>
<dbReference type="InterPro" id="IPR036425">
    <property type="entry name" value="MoaB/Mog-like_dom_sf"/>
</dbReference>
<dbReference type="Pfam" id="PF02464">
    <property type="entry name" value="CinA"/>
    <property type="match status" value="1"/>
</dbReference>
<comment type="caution">
    <text evidence="3">The sequence shown here is derived from an EMBL/GenBank/DDBJ whole genome shotgun (WGS) entry which is preliminary data.</text>
</comment>
<evidence type="ECO:0000259" key="2">
    <source>
        <dbReference type="SMART" id="SM00852"/>
    </source>
</evidence>
<dbReference type="PANTHER" id="PTHR13939">
    <property type="entry name" value="NICOTINAMIDE-NUCLEOTIDE AMIDOHYDROLASE PNCC"/>
    <property type="match status" value="1"/>
</dbReference>
<feature type="domain" description="MoaB/Mog" evidence="2">
    <location>
        <begin position="6"/>
        <end position="174"/>
    </location>
</feature>
<dbReference type="SUPFAM" id="SSF142433">
    <property type="entry name" value="CinA-like"/>
    <property type="match status" value="1"/>
</dbReference>
<dbReference type="HAMAP" id="MF_00226_B">
    <property type="entry name" value="CinA_B"/>
    <property type="match status" value="1"/>
</dbReference>
<gene>
    <name evidence="3" type="ORF">ENR64_19910</name>
</gene>
<dbReference type="InterPro" id="IPR008136">
    <property type="entry name" value="CinA_C"/>
</dbReference>
<dbReference type="Gene3D" id="3.40.980.10">
    <property type="entry name" value="MoaB/Mog-like domain"/>
    <property type="match status" value="1"/>
</dbReference>
<dbReference type="InterPro" id="IPR001453">
    <property type="entry name" value="MoaB/Mog_dom"/>
</dbReference>
<sequence>MVQSAEIICVGTELLLGDILNSNAQYLAEQLAQLGIAHYYQTVVGDNPERIKQAIAIAVSRSNLLIFTGGLGPTPDDLTHSTIADYFGVPLVEHSEIVADITEKFAQRGRVMTDNNRKQALLPEGAEVLTNRAGSAPGIIWQPQTGVTILTFPGVPAEMKLMWQEVAVPYLTQQGWVTCTLFRRTLKFWGISESALAEKVNSYFDLQNPTVAPYANHGEVKLRIAALANSEAEALKLIQPIEQELRELGGADCYGIDHDTPAIAVGRMLQSAQMTLAVAESCTGGGLGAMLTSTPGSSAYFWGGVISYDNSVKVNLLGVNPDDLAQQGAVSAIVAEQMAIGVRDRLGTTWGLSITGIAGPDGGTETKPVGLVYIGLASATRVESFEHRFGGQRGREWVRRLSANTALDHLRRRLLNEGIINYY</sequence>
<organism evidence="3">
    <name type="scientific">Oscillatoriales cyanobacterium SpSt-418</name>
    <dbReference type="NCBI Taxonomy" id="2282169"/>
    <lineage>
        <taxon>Bacteria</taxon>
        <taxon>Bacillati</taxon>
        <taxon>Cyanobacteriota</taxon>
        <taxon>Cyanophyceae</taxon>
        <taxon>Oscillatoriophycideae</taxon>
        <taxon>Oscillatoriales</taxon>
    </lineage>
</organism>
<name>A0A7C3PRH6_9CYAN</name>
<dbReference type="NCBIfam" id="NF001813">
    <property type="entry name" value="PRK00549.1"/>
    <property type="match status" value="1"/>
</dbReference>
<dbReference type="EMBL" id="DSRU01000280">
    <property type="protein sequence ID" value="HFM99977.1"/>
    <property type="molecule type" value="Genomic_DNA"/>
</dbReference>
<comment type="similarity">
    <text evidence="1">Belongs to the CinA family.</text>
</comment>
<dbReference type="NCBIfam" id="TIGR00177">
    <property type="entry name" value="molyb_syn"/>
    <property type="match status" value="1"/>
</dbReference>
<proteinExistence type="inferred from homology"/>
<dbReference type="NCBIfam" id="TIGR00200">
    <property type="entry name" value="cinA_nterm"/>
    <property type="match status" value="1"/>
</dbReference>
<dbReference type="NCBIfam" id="TIGR00199">
    <property type="entry name" value="PncC_domain"/>
    <property type="match status" value="1"/>
</dbReference>
<dbReference type="Pfam" id="PF18146">
    <property type="entry name" value="CinA_KH"/>
    <property type="match status" value="1"/>
</dbReference>
<dbReference type="Pfam" id="PF00994">
    <property type="entry name" value="MoCF_biosynth"/>
    <property type="match status" value="1"/>
</dbReference>
<dbReference type="AlphaFoldDB" id="A0A7C3PRH6"/>
<accession>A0A7C3PRH6</accession>
<dbReference type="SMART" id="SM00852">
    <property type="entry name" value="MoCF_biosynth"/>
    <property type="match status" value="1"/>
</dbReference>